<sequence>MAQVAEAIASCVRALNSPSSNGQSVLGTTCRPALAHTSANSSRRATNSLAVQAKNTTGPVGPGATATIGTSAGDACSGPATCVLGAAVGANCFAAPTNSLIALATLFI</sequence>
<accession>A0A699WQL5</accession>
<reference evidence="1" key="1">
    <citation type="journal article" date="2019" name="Sci. Rep.">
        <title>Draft genome of Tanacetum cinerariifolium, the natural source of mosquito coil.</title>
        <authorList>
            <person name="Yamashiro T."/>
            <person name="Shiraishi A."/>
            <person name="Satake H."/>
            <person name="Nakayama K."/>
        </authorList>
    </citation>
    <scope>NUCLEOTIDE SEQUENCE</scope>
</reference>
<comment type="caution">
    <text evidence="1">The sequence shown here is derived from an EMBL/GenBank/DDBJ whole genome shotgun (WGS) entry which is preliminary data.</text>
</comment>
<proteinExistence type="predicted"/>
<protein>
    <submittedName>
        <fullName evidence="1">Uncharacterized protein</fullName>
    </submittedName>
</protein>
<name>A0A699WQL5_TANCI</name>
<dbReference type="AlphaFoldDB" id="A0A699WQL5"/>
<gene>
    <name evidence="1" type="ORF">Tci_922001</name>
</gene>
<organism evidence="1">
    <name type="scientific">Tanacetum cinerariifolium</name>
    <name type="common">Dalmatian daisy</name>
    <name type="synonym">Chrysanthemum cinerariifolium</name>
    <dbReference type="NCBI Taxonomy" id="118510"/>
    <lineage>
        <taxon>Eukaryota</taxon>
        <taxon>Viridiplantae</taxon>
        <taxon>Streptophyta</taxon>
        <taxon>Embryophyta</taxon>
        <taxon>Tracheophyta</taxon>
        <taxon>Spermatophyta</taxon>
        <taxon>Magnoliopsida</taxon>
        <taxon>eudicotyledons</taxon>
        <taxon>Gunneridae</taxon>
        <taxon>Pentapetalae</taxon>
        <taxon>asterids</taxon>
        <taxon>campanulids</taxon>
        <taxon>Asterales</taxon>
        <taxon>Asteraceae</taxon>
        <taxon>Asteroideae</taxon>
        <taxon>Anthemideae</taxon>
        <taxon>Anthemidinae</taxon>
        <taxon>Tanacetum</taxon>
    </lineage>
</organism>
<dbReference type="EMBL" id="BKCJ011751641">
    <property type="protein sequence ID" value="GFD50032.1"/>
    <property type="molecule type" value="Genomic_DNA"/>
</dbReference>
<evidence type="ECO:0000313" key="1">
    <source>
        <dbReference type="EMBL" id="GFD50032.1"/>
    </source>
</evidence>